<dbReference type="InterPro" id="IPR012505">
    <property type="entry name" value="YbbR"/>
</dbReference>
<proteinExistence type="predicted"/>
<dbReference type="STRING" id="44742.AXF13_09530"/>
<dbReference type="Gene3D" id="2.170.120.40">
    <property type="entry name" value="YbbR-like domain"/>
    <property type="match status" value="1"/>
</dbReference>
<name>A0A0X8JKA6_9BACT</name>
<dbReference type="RefSeq" id="WP_008685169.1">
    <property type="nucleotide sequence ID" value="NZ_CP014229.1"/>
</dbReference>
<dbReference type="InterPro" id="IPR053154">
    <property type="entry name" value="c-di-AMP_regulator"/>
</dbReference>
<keyword evidence="2" id="KW-1185">Reference proteome</keyword>
<accession>A0A0X8JKA6</accession>
<dbReference type="KEGG" id="dfi:AXF13_09530"/>
<sequence>MKSSENNGSLRRAPHLLSLLVAVLAAVGMWYVVSVRDRLEAQVEVNIDYYGIPPNLVVTDGLISKITVRLRGPETLLRSIPQQRLTQAVDLSDIKKGVTVVPLGGDNLGPTFRAFELVDIQPPRIVIKADTLMERSVPLRTIVDSPLRGGALTVENVSVSPATVVLRGPEDVVSDISSVPLTIMLDPKAAGTTVHQTITLDTPSLVTANPPSVRVQYTITSGRTVVSRRCKVELAGENRRQYTVEPEEVTVLVEVPEALAKSARYLGQLEVSVTPPALEPEQSKKVELRFRLPEGMTLLNPATEEVTVSRKKK</sequence>
<dbReference type="Gene3D" id="2.170.120.30">
    <property type="match status" value="1"/>
</dbReference>
<dbReference type="PANTHER" id="PTHR37804">
    <property type="entry name" value="CDAA REGULATORY PROTEIN CDAR"/>
    <property type="match status" value="1"/>
</dbReference>
<gene>
    <name evidence="1" type="ORF">AXF13_09530</name>
</gene>
<organism evidence="1 2">
    <name type="scientific">Desulfovibrio fairfieldensis</name>
    <dbReference type="NCBI Taxonomy" id="44742"/>
    <lineage>
        <taxon>Bacteria</taxon>
        <taxon>Pseudomonadati</taxon>
        <taxon>Thermodesulfobacteriota</taxon>
        <taxon>Desulfovibrionia</taxon>
        <taxon>Desulfovibrionales</taxon>
        <taxon>Desulfovibrionaceae</taxon>
        <taxon>Desulfovibrio</taxon>
    </lineage>
</organism>
<evidence type="ECO:0008006" key="3">
    <source>
        <dbReference type="Google" id="ProtNLM"/>
    </source>
</evidence>
<evidence type="ECO:0000313" key="2">
    <source>
        <dbReference type="Proteomes" id="UP000069241"/>
    </source>
</evidence>
<dbReference type="EMBL" id="CP014229">
    <property type="protein sequence ID" value="AMD90339.1"/>
    <property type="molecule type" value="Genomic_DNA"/>
</dbReference>
<evidence type="ECO:0000313" key="1">
    <source>
        <dbReference type="EMBL" id="AMD90339.1"/>
    </source>
</evidence>
<reference evidence="2" key="1">
    <citation type="submission" date="2016-02" db="EMBL/GenBank/DDBJ databases">
        <authorList>
            <person name="Holder M.E."/>
            <person name="Ajami N.J."/>
            <person name="Petrosino J.F."/>
        </authorList>
    </citation>
    <scope>NUCLEOTIDE SEQUENCE [LARGE SCALE GENOMIC DNA]</scope>
    <source>
        <strain evidence="2">CCUG 45958</strain>
    </source>
</reference>
<dbReference type="Pfam" id="PF07949">
    <property type="entry name" value="YbbR"/>
    <property type="match status" value="2"/>
</dbReference>
<dbReference type="AlphaFoldDB" id="A0A0X8JKA6"/>
<dbReference type="Proteomes" id="UP000069241">
    <property type="component" value="Chromosome"/>
</dbReference>
<dbReference type="PANTHER" id="PTHR37804:SF1">
    <property type="entry name" value="CDAA REGULATORY PROTEIN CDAR"/>
    <property type="match status" value="1"/>
</dbReference>
<protein>
    <recommendedName>
        <fullName evidence="3">YbbR-like domain-containing protein</fullName>
    </recommendedName>
</protein>